<evidence type="ECO:0000256" key="1">
    <source>
        <dbReference type="SAM" id="MobiDB-lite"/>
    </source>
</evidence>
<dbReference type="PANTHER" id="PTHR13520">
    <property type="entry name" value="RAD50-INTERACTING PROTEIN 1 RINT-1"/>
    <property type="match status" value="1"/>
</dbReference>
<proteinExistence type="predicted"/>
<evidence type="ECO:0000313" key="3">
    <source>
        <dbReference type="Proteomes" id="UP000612055"/>
    </source>
</evidence>
<dbReference type="OrthoDB" id="407410at2759"/>
<name>A0A836BW24_9CHLO</name>
<dbReference type="EMBL" id="JAEHOE010000054">
    <property type="protein sequence ID" value="KAG2491276.1"/>
    <property type="molecule type" value="Genomic_DNA"/>
</dbReference>
<feature type="region of interest" description="Disordered" evidence="1">
    <location>
        <begin position="603"/>
        <end position="636"/>
    </location>
</feature>
<dbReference type="AlphaFoldDB" id="A0A836BW24"/>
<accession>A0A836BW24</accession>
<dbReference type="GO" id="GO:0006890">
    <property type="term" value="P:retrograde vesicle-mediated transport, Golgi to endoplasmic reticulum"/>
    <property type="evidence" value="ECO:0007669"/>
    <property type="project" value="InterPro"/>
</dbReference>
<keyword evidence="3" id="KW-1185">Reference proteome</keyword>
<feature type="region of interest" description="Disordered" evidence="1">
    <location>
        <begin position="123"/>
        <end position="143"/>
    </location>
</feature>
<dbReference type="GO" id="GO:0070939">
    <property type="term" value="C:Dsl1/NZR complex"/>
    <property type="evidence" value="ECO:0007669"/>
    <property type="project" value="InterPro"/>
</dbReference>
<dbReference type="PANTHER" id="PTHR13520:SF0">
    <property type="entry name" value="RAD50-INTERACTING PROTEIN 1"/>
    <property type="match status" value="1"/>
</dbReference>
<feature type="compositionally biased region" description="Gly residues" evidence="1">
    <location>
        <begin position="127"/>
        <end position="138"/>
    </location>
</feature>
<dbReference type="Proteomes" id="UP000612055">
    <property type="component" value="Unassembled WGS sequence"/>
</dbReference>
<dbReference type="GO" id="GO:0060628">
    <property type="term" value="P:regulation of ER to Golgi vesicle-mediated transport"/>
    <property type="evidence" value="ECO:0007669"/>
    <property type="project" value="TreeGrafter"/>
</dbReference>
<organism evidence="2 3">
    <name type="scientific">Edaphochlamys debaryana</name>
    <dbReference type="NCBI Taxonomy" id="47281"/>
    <lineage>
        <taxon>Eukaryota</taxon>
        <taxon>Viridiplantae</taxon>
        <taxon>Chlorophyta</taxon>
        <taxon>core chlorophytes</taxon>
        <taxon>Chlorophyceae</taxon>
        <taxon>CS clade</taxon>
        <taxon>Chlamydomonadales</taxon>
        <taxon>Chlamydomonadales incertae sedis</taxon>
        <taxon>Edaphochlamys</taxon>
    </lineage>
</organism>
<protein>
    <submittedName>
        <fullName evidence="2">Uncharacterized protein</fullName>
    </submittedName>
</protein>
<dbReference type="InterPro" id="IPR007528">
    <property type="entry name" value="RINT1_Tip20"/>
</dbReference>
<feature type="region of interest" description="Disordered" evidence="1">
    <location>
        <begin position="1"/>
        <end position="91"/>
    </location>
</feature>
<gene>
    <name evidence="2" type="ORF">HYH03_010283</name>
</gene>
<dbReference type="GO" id="GO:0006888">
    <property type="term" value="P:endoplasmic reticulum to Golgi vesicle-mediated transport"/>
    <property type="evidence" value="ECO:0007669"/>
    <property type="project" value="InterPro"/>
</dbReference>
<sequence>MLATVVSEGMPEGAEYGVEDAEGQEYYEQDGGVMHRPGSGRGPSRLAQSNTRDDVDAEGYYQPEADGEAAGYDGVDEQGTSGDGSAGWPSDPEAMLALLQQQRAQYRSWVAQCAATALAALDPDYGSEGGGESEGGSGRFPASSLPDDVPGMVAAMDVAGQARHHLLLLKAAAEAVREAGRASTAFGALALPSAEAYGDPSEAAAGEAAEAEYVSAAYAVTTAVAAAVAAVDAYKEHAAAAAAAAAAASSGAEQSSTSAAGSLLPPDLDGPLARRLDALGAELCRRLRQEASVLMGRLKWPPPLASSVAAVGADGAGGGGAGGEDDAFPGFEAHPVLARRLVGVLTALTHHQMAVKQRAAFFALLSGQQGAAREQGEEEDDGGADAGAHKPLLWAAQVLAAPIASKLKAHFHPAAPAGRLDRPSWLFGTVLDCIRRHGHSLASLDDMLACLQLKPHYNMPAELARALQEEVLALLREERLPALLARQAQAAAAEQEAGEDGLGGESEEAAAASAAAATAEALWMGVMDAAAAYDTALLPLLGATGHRVEAEAARASSLLTAEAAPRGRRAADLLDPTAGGTADMQLRFVAVAAVAGVGTGDAAGAAGPGAGKGEPGSAGGAEPAAPSGGPTGPLLSGWAAAEGGAALRALEAVAYDETSLAPAEEVARRALGASGEDGLDGPDASGPQPWQRHTWPSVLSAEAAAALDGLVARSRWLHASPEAQRDFLAAAAGPLLALLRRRLGRVVDSCVARGEALSEQGLPKVCSALCSAAHLDDHIASLLATDLAPLVDALAAAGAAAGEEDGSAGTPSSSAAGARGAQGGKLGGGGGGGFWGGLLAAAGGNGSTASPGRAALRDGVSALAGGVGSVAAGSVVSTAVGPSGGAAVLGEAARGFARLHRDGCLKLAREVALGFGRCSVAYRHAIEANPQFPFTPEDGEGEGMDPGAYAAAADGEGGPTASITPSFAPALLFLQASGAHRSRSAHGGARLPPSPAPAAEGTPCAQGSTTLDRLSRLCDKATFADVWRGAALSINRFMFNFIATESRFTRAGARQFAADVAGLAALFAPYSRRGGSAAGGQHFRELQAAARLLCAPDEQAADVMRRASAAAVAAAAGGSATASCAF</sequence>
<comment type="caution">
    <text evidence="2">The sequence shown here is derived from an EMBL/GenBank/DDBJ whole genome shotgun (WGS) entry which is preliminary data.</text>
</comment>
<feature type="compositionally biased region" description="Low complexity" evidence="1">
    <location>
        <begin position="802"/>
        <end position="819"/>
    </location>
</feature>
<feature type="region of interest" description="Disordered" evidence="1">
    <location>
        <begin position="802"/>
        <end position="822"/>
    </location>
</feature>
<feature type="compositionally biased region" description="Acidic residues" evidence="1">
    <location>
        <begin position="17"/>
        <end position="28"/>
    </location>
</feature>
<feature type="region of interest" description="Disordered" evidence="1">
    <location>
        <begin position="983"/>
        <end position="1005"/>
    </location>
</feature>
<reference evidence="2" key="1">
    <citation type="journal article" date="2020" name="bioRxiv">
        <title>Comparative genomics of Chlamydomonas.</title>
        <authorList>
            <person name="Craig R.J."/>
            <person name="Hasan A.R."/>
            <person name="Ness R.W."/>
            <person name="Keightley P.D."/>
        </authorList>
    </citation>
    <scope>NUCLEOTIDE SEQUENCE</scope>
    <source>
        <strain evidence="2">CCAP 11/70</strain>
    </source>
</reference>
<dbReference type="Pfam" id="PF04437">
    <property type="entry name" value="RINT1_TIP1"/>
    <property type="match status" value="1"/>
</dbReference>
<evidence type="ECO:0000313" key="2">
    <source>
        <dbReference type="EMBL" id="KAG2491276.1"/>
    </source>
</evidence>
<feature type="compositionally biased region" description="Gly residues" evidence="1">
    <location>
        <begin position="603"/>
        <end position="619"/>
    </location>
</feature>